<organism evidence="2 3">
    <name type="scientific">Cyphellophora attinorum</name>
    <dbReference type="NCBI Taxonomy" id="1664694"/>
    <lineage>
        <taxon>Eukaryota</taxon>
        <taxon>Fungi</taxon>
        <taxon>Dikarya</taxon>
        <taxon>Ascomycota</taxon>
        <taxon>Pezizomycotina</taxon>
        <taxon>Eurotiomycetes</taxon>
        <taxon>Chaetothyriomycetidae</taxon>
        <taxon>Chaetothyriales</taxon>
        <taxon>Cyphellophoraceae</taxon>
        <taxon>Cyphellophora</taxon>
    </lineage>
</organism>
<dbReference type="VEuPathDB" id="FungiDB:AB675_9877"/>
<keyword evidence="3" id="KW-1185">Reference proteome</keyword>
<dbReference type="RefSeq" id="XP_018002475.1">
    <property type="nucleotide sequence ID" value="XM_018150450.1"/>
</dbReference>
<evidence type="ECO:0000313" key="2">
    <source>
        <dbReference type="EMBL" id="KPI42512.1"/>
    </source>
</evidence>
<dbReference type="GeneID" id="28742330"/>
<accession>A0A0N1P2J5</accession>
<dbReference type="OrthoDB" id="4187949at2759"/>
<evidence type="ECO:0000256" key="1">
    <source>
        <dbReference type="SAM" id="MobiDB-lite"/>
    </source>
</evidence>
<sequence length="199" mass="21738">MSLERRIDDVQNVRSKRRRLSPAVSDLIDSGSEDRRASGNTDKRSASSFSSQAVSPTSHLSPQPQEQEEPRSSGILNLIEMTTNPRTTPVPIRNTPSRTYEARSSGFLALDLAHRLGKNGKQSSDTSRQHSYPPAHSAFQQSPPDYSQSDSDTALRRGSPVNGTLKSTLSQSMSPRKRKLPIALDVLADVSMASPMVHG</sequence>
<protein>
    <submittedName>
        <fullName evidence="2">Uncharacterized protein</fullName>
    </submittedName>
</protein>
<dbReference type="AlphaFoldDB" id="A0A0N1P2J5"/>
<feature type="region of interest" description="Disordered" evidence="1">
    <location>
        <begin position="118"/>
        <end position="178"/>
    </location>
</feature>
<dbReference type="STRING" id="1664694.A0A0N1P2J5"/>
<feature type="compositionally biased region" description="Low complexity" evidence="1">
    <location>
        <begin position="140"/>
        <end position="152"/>
    </location>
</feature>
<evidence type="ECO:0000313" key="3">
    <source>
        <dbReference type="Proteomes" id="UP000038010"/>
    </source>
</evidence>
<reference evidence="2 3" key="1">
    <citation type="submission" date="2015-06" db="EMBL/GenBank/DDBJ databases">
        <title>Draft genome of the ant-associated black yeast Phialophora attae CBS 131958.</title>
        <authorList>
            <person name="Moreno L.F."/>
            <person name="Stielow B.J."/>
            <person name="de Hoog S."/>
            <person name="Vicente V.A."/>
            <person name="Weiss V.A."/>
            <person name="de Vries M."/>
            <person name="Cruz L.M."/>
            <person name="Souza E.M."/>
        </authorList>
    </citation>
    <scope>NUCLEOTIDE SEQUENCE [LARGE SCALE GENOMIC DNA]</scope>
    <source>
        <strain evidence="2 3">CBS 131958</strain>
    </source>
</reference>
<gene>
    <name evidence="2" type="ORF">AB675_9877</name>
</gene>
<feature type="compositionally biased region" description="Basic and acidic residues" evidence="1">
    <location>
        <begin position="32"/>
        <end position="45"/>
    </location>
</feature>
<feature type="compositionally biased region" description="Polar residues" evidence="1">
    <location>
        <begin position="161"/>
        <end position="174"/>
    </location>
</feature>
<feature type="compositionally biased region" description="Polar residues" evidence="1">
    <location>
        <begin position="120"/>
        <end position="130"/>
    </location>
</feature>
<feature type="compositionally biased region" description="Low complexity" evidence="1">
    <location>
        <begin position="46"/>
        <end position="58"/>
    </location>
</feature>
<proteinExistence type="predicted"/>
<feature type="region of interest" description="Disordered" evidence="1">
    <location>
        <begin position="1"/>
        <end position="101"/>
    </location>
</feature>
<name>A0A0N1P2J5_9EURO</name>
<comment type="caution">
    <text evidence="2">The sequence shown here is derived from an EMBL/GenBank/DDBJ whole genome shotgun (WGS) entry which is preliminary data.</text>
</comment>
<feature type="compositionally biased region" description="Basic and acidic residues" evidence="1">
    <location>
        <begin position="1"/>
        <end position="11"/>
    </location>
</feature>
<dbReference type="Proteomes" id="UP000038010">
    <property type="component" value="Unassembled WGS sequence"/>
</dbReference>
<dbReference type="EMBL" id="LFJN01000007">
    <property type="protein sequence ID" value="KPI42512.1"/>
    <property type="molecule type" value="Genomic_DNA"/>
</dbReference>